<dbReference type="InterPro" id="IPR053910">
    <property type="entry name" value="RsmI_HTH"/>
</dbReference>
<evidence type="ECO:0000256" key="1">
    <source>
        <dbReference type="ARBA" id="ARBA00022490"/>
    </source>
</evidence>
<feature type="domain" description="RsmI HTH" evidence="8">
    <location>
        <begin position="265"/>
        <end position="303"/>
    </location>
</feature>
<dbReference type="InterPro" id="IPR000878">
    <property type="entry name" value="4pyrrol_Mease"/>
</dbReference>
<dbReference type="NCBIfam" id="TIGR00096">
    <property type="entry name" value="16S rRNA (cytidine(1402)-2'-O)-methyltransferase"/>
    <property type="match status" value="1"/>
</dbReference>
<dbReference type="STRING" id="1835721.TRABTM_A_01520"/>
<dbReference type="PANTHER" id="PTHR46111">
    <property type="entry name" value="RIBOSOMAL RNA SMALL SUBUNIT METHYLTRANSFERASE I"/>
    <property type="match status" value="1"/>
</dbReference>
<dbReference type="Gene3D" id="3.40.1010.10">
    <property type="entry name" value="Cobalt-precorrin-4 Transmethylase, Domain 1"/>
    <property type="match status" value="1"/>
</dbReference>
<keyword evidence="3 6" id="KW-0489">Methyltransferase</keyword>
<dbReference type="GO" id="GO:0070677">
    <property type="term" value="F:rRNA (cytosine-2'-O-)-methyltransferase activity"/>
    <property type="evidence" value="ECO:0007669"/>
    <property type="project" value="UniProtKB-UniRule"/>
</dbReference>
<comment type="function">
    <text evidence="6">Catalyzes the 2'-O-methylation of the ribose of cytidine 1402 (C1402) in 16S rRNA.</text>
</comment>
<dbReference type="FunFam" id="3.40.1010.10:FF:000002">
    <property type="entry name" value="Ribosomal RNA small subunit methyltransferase I"/>
    <property type="match status" value="1"/>
</dbReference>
<dbReference type="PATRIC" id="fig|1835721.3.peg.138"/>
<comment type="similarity">
    <text evidence="6">Belongs to the methyltransferase superfamily. RsmI family.</text>
</comment>
<gene>
    <name evidence="6 9" type="primary">rsmI</name>
    <name evidence="9" type="ORF">TRABTM_A_01520</name>
</gene>
<protein>
    <recommendedName>
        <fullName evidence="6">Ribosomal RNA small subunit methyltransferase I</fullName>
        <ecNumber evidence="6">2.1.1.198</ecNumber>
    </recommendedName>
    <alternativeName>
        <fullName evidence="6">16S rRNA 2'-O-ribose C1402 methyltransferase</fullName>
    </alternativeName>
    <alternativeName>
        <fullName evidence="6">rRNA (cytidine-2'-O-)-methyltransferase RsmI</fullName>
    </alternativeName>
</protein>
<keyword evidence="10" id="KW-1185">Reference proteome</keyword>
<comment type="catalytic activity">
    <reaction evidence="6">
        <text>cytidine(1402) in 16S rRNA + S-adenosyl-L-methionine = 2'-O-methylcytidine(1402) in 16S rRNA + S-adenosyl-L-homocysteine + H(+)</text>
        <dbReference type="Rhea" id="RHEA:42924"/>
        <dbReference type="Rhea" id="RHEA-COMP:10285"/>
        <dbReference type="Rhea" id="RHEA-COMP:10286"/>
        <dbReference type="ChEBI" id="CHEBI:15378"/>
        <dbReference type="ChEBI" id="CHEBI:57856"/>
        <dbReference type="ChEBI" id="CHEBI:59789"/>
        <dbReference type="ChEBI" id="CHEBI:74495"/>
        <dbReference type="ChEBI" id="CHEBI:82748"/>
        <dbReference type="EC" id="2.1.1.198"/>
    </reaction>
</comment>
<dbReference type="InterPro" id="IPR008189">
    <property type="entry name" value="rRNA_ssu_MeTfrase_I"/>
</dbReference>
<evidence type="ECO:0000259" key="8">
    <source>
        <dbReference type="Pfam" id="PF23016"/>
    </source>
</evidence>
<dbReference type="InterPro" id="IPR014776">
    <property type="entry name" value="4pyrrole_Mease_sub2"/>
</dbReference>
<dbReference type="FunFam" id="3.30.950.10:FF:000002">
    <property type="entry name" value="Ribosomal RNA small subunit methyltransferase I"/>
    <property type="match status" value="1"/>
</dbReference>
<keyword evidence="1 6" id="KW-0963">Cytoplasm</keyword>
<keyword evidence="2 6" id="KW-0698">rRNA processing</keyword>
<evidence type="ECO:0000256" key="6">
    <source>
        <dbReference type="HAMAP-Rule" id="MF_01877"/>
    </source>
</evidence>
<keyword evidence="4 6" id="KW-0808">Transferase</keyword>
<dbReference type="Pfam" id="PF23016">
    <property type="entry name" value="RsmI_C"/>
    <property type="match status" value="1"/>
</dbReference>
<proteinExistence type="inferred from homology"/>
<evidence type="ECO:0000256" key="4">
    <source>
        <dbReference type="ARBA" id="ARBA00022679"/>
    </source>
</evidence>
<dbReference type="EMBL" id="LT594522">
    <property type="protein sequence ID" value="SBT82006.1"/>
    <property type="molecule type" value="Genomic_DNA"/>
</dbReference>
<evidence type="ECO:0000313" key="9">
    <source>
        <dbReference type="EMBL" id="SBT82006.1"/>
    </source>
</evidence>
<comment type="subcellular location">
    <subcellularLocation>
        <location evidence="6">Cytoplasm</location>
    </subcellularLocation>
</comment>
<dbReference type="CDD" id="cd11648">
    <property type="entry name" value="RsmI"/>
    <property type="match status" value="1"/>
</dbReference>
<dbReference type="Pfam" id="PF00590">
    <property type="entry name" value="TP_methylase"/>
    <property type="match status" value="1"/>
</dbReference>
<keyword evidence="5 6" id="KW-0949">S-adenosyl-L-methionine</keyword>
<evidence type="ECO:0000256" key="5">
    <source>
        <dbReference type="ARBA" id="ARBA00022691"/>
    </source>
</evidence>
<organism evidence="9 10">
    <name type="scientific">secondary endosymbiont of Trabutina mannipara</name>
    <dbReference type="NCBI Taxonomy" id="1835721"/>
    <lineage>
        <taxon>Bacteria</taxon>
        <taxon>Pseudomonadati</taxon>
        <taxon>Pseudomonadota</taxon>
        <taxon>Gammaproteobacteria</taxon>
        <taxon>Enterobacterales</taxon>
        <taxon>Enterobacteriaceae</taxon>
    </lineage>
</organism>
<dbReference type="GO" id="GO:0005737">
    <property type="term" value="C:cytoplasm"/>
    <property type="evidence" value="ECO:0007669"/>
    <property type="project" value="UniProtKB-SubCell"/>
</dbReference>
<dbReference type="Gene3D" id="3.30.950.10">
    <property type="entry name" value="Methyltransferase, Cobalt-precorrin-4 Transmethylase, Domain 2"/>
    <property type="match status" value="1"/>
</dbReference>
<dbReference type="Proteomes" id="UP000092809">
    <property type="component" value="Chromosome I"/>
</dbReference>
<dbReference type="InterPro" id="IPR035996">
    <property type="entry name" value="4pyrrol_Methylase_sf"/>
</dbReference>
<dbReference type="PANTHER" id="PTHR46111:SF1">
    <property type="entry name" value="RIBOSOMAL RNA SMALL SUBUNIT METHYLTRANSFERASE I"/>
    <property type="match status" value="1"/>
</dbReference>
<evidence type="ECO:0000256" key="3">
    <source>
        <dbReference type="ARBA" id="ARBA00022603"/>
    </source>
</evidence>
<sequence>MLIHENYFFLKKNFGILNMNQYQEINISASTLYIVPTPIGNLGDITYRSLSVLQGVDIIAAENTRNTGFLLQHFAINAKLFTFHNYNEKQRTKILLEQLQNGKSIALVSDAGTPLINDSGYHLVRICHECSIRIVPLPGACAAITALSASGLPSNRFCYEGFIPAKRKARLDFLQYLAKESRTMIFYESTHRLLESLADMVIVWGSLRYIVLARELTKTWETIYGAPVAKLISWIHEDKMRCRGEISLIVKGYQEQKNVLYPKYLRTLSLLLEELPLKKAVSMVAKLHSVKKNIMYRCALDLQKKRNLAHFHRK</sequence>
<evidence type="ECO:0000313" key="10">
    <source>
        <dbReference type="Proteomes" id="UP000092809"/>
    </source>
</evidence>
<dbReference type="PIRSF" id="PIRSF005917">
    <property type="entry name" value="MTase_YraL"/>
    <property type="match status" value="1"/>
</dbReference>
<dbReference type="SUPFAM" id="SSF53790">
    <property type="entry name" value="Tetrapyrrole methylase"/>
    <property type="match status" value="1"/>
</dbReference>
<dbReference type="HAMAP" id="MF_01877">
    <property type="entry name" value="16SrRNA_methyltr_I"/>
    <property type="match status" value="1"/>
</dbReference>
<dbReference type="KEGG" id="senm:TRABTM_A_01520"/>
<evidence type="ECO:0000256" key="2">
    <source>
        <dbReference type="ARBA" id="ARBA00022552"/>
    </source>
</evidence>
<dbReference type="EC" id="2.1.1.198" evidence="6"/>
<dbReference type="InterPro" id="IPR014777">
    <property type="entry name" value="4pyrrole_Mease_sub1"/>
</dbReference>
<evidence type="ECO:0000259" key="7">
    <source>
        <dbReference type="Pfam" id="PF00590"/>
    </source>
</evidence>
<dbReference type="AlphaFoldDB" id="A0A1C3L406"/>
<accession>A0A1C3L406</accession>
<name>A0A1C3L406_9ENTR</name>
<reference evidence="10" key="1">
    <citation type="submission" date="2016-06" db="EMBL/GenBank/DDBJ databases">
        <authorList>
            <person name="Szabo Gitta"/>
        </authorList>
    </citation>
    <scope>NUCLEOTIDE SEQUENCE [LARGE SCALE GENOMIC DNA]</scope>
</reference>
<feature type="domain" description="Tetrapyrrole methylase" evidence="7">
    <location>
        <begin position="31"/>
        <end position="231"/>
    </location>
</feature>